<reference evidence="2 3" key="1">
    <citation type="journal article" date="2015" name="Genome Announc.">
        <title>Complete genome sequences for 59 burkholderia isolates, both pathogenic and near neighbor.</title>
        <authorList>
            <person name="Johnson S.L."/>
            <person name="Bishop-Lilly K.A."/>
            <person name="Ladner J.T."/>
            <person name="Daligault H.E."/>
            <person name="Davenport K.W."/>
            <person name="Jaissle J."/>
            <person name="Frey K.G."/>
            <person name="Koroleva G.I."/>
            <person name="Bruce D.C."/>
            <person name="Coyne S.R."/>
            <person name="Broomall S.M."/>
            <person name="Li P.E."/>
            <person name="Teshima H."/>
            <person name="Gibbons H.S."/>
            <person name="Palacios G.F."/>
            <person name="Rosenzweig C.N."/>
            <person name="Redden C.L."/>
            <person name="Xu Y."/>
            <person name="Minogue T.D."/>
            <person name="Chain P.S."/>
        </authorList>
    </citation>
    <scope>NUCLEOTIDE SEQUENCE [LARGE SCALE GENOMIC DNA]</scope>
    <source>
        <strain evidence="2 3">ATCC BAA-463</strain>
    </source>
</reference>
<dbReference type="GeneID" id="66520965"/>
<dbReference type="PANTHER" id="PTHR43245">
    <property type="entry name" value="BIFUNCTIONAL POLYMYXIN RESISTANCE PROTEIN ARNA"/>
    <property type="match status" value="1"/>
</dbReference>
<dbReference type="SUPFAM" id="SSF51735">
    <property type="entry name" value="NAD(P)-binding Rossmann-fold domains"/>
    <property type="match status" value="1"/>
</dbReference>
<proteinExistence type="predicted"/>
<evidence type="ECO:0000313" key="3">
    <source>
        <dbReference type="Proteomes" id="UP000032614"/>
    </source>
</evidence>
<evidence type="ECO:0000313" key="2">
    <source>
        <dbReference type="EMBL" id="AJZ59141.1"/>
    </source>
</evidence>
<dbReference type="Gene3D" id="3.40.50.720">
    <property type="entry name" value="NAD(P)-binding Rossmann-like Domain"/>
    <property type="match status" value="1"/>
</dbReference>
<dbReference type="InterPro" id="IPR001509">
    <property type="entry name" value="Epimerase_deHydtase"/>
</dbReference>
<evidence type="ECO:0000259" key="1">
    <source>
        <dbReference type="Pfam" id="PF01370"/>
    </source>
</evidence>
<dbReference type="RefSeq" id="WP_082094284.1">
    <property type="nucleotide sequence ID" value="NZ_CP010026.1"/>
</dbReference>
<dbReference type="InterPro" id="IPR036291">
    <property type="entry name" value="NAD(P)-bd_dom_sf"/>
</dbReference>
<dbReference type="AlphaFoldDB" id="A0AAU8SYE9"/>
<dbReference type="InterPro" id="IPR050177">
    <property type="entry name" value="Lipid_A_modif_metabolic_enz"/>
</dbReference>
<name>A0AAU8SYE9_9BURK</name>
<dbReference type="CDD" id="cd05232">
    <property type="entry name" value="UDP_G4E_4_SDR_e"/>
    <property type="match status" value="1"/>
</dbReference>
<accession>A0AAU8SYE9</accession>
<dbReference type="EMBL" id="CP010026">
    <property type="protein sequence ID" value="AJZ59141.1"/>
    <property type="molecule type" value="Genomic_DNA"/>
</dbReference>
<dbReference type="Pfam" id="PF01370">
    <property type="entry name" value="Epimerase"/>
    <property type="match status" value="1"/>
</dbReference>
<organism evidence="2 3">
    <name type="scientific">Paraburkholderia fungorum</name>
    <dbReference type="NCBI Taxonomy" id="134537"/>
    <lineage>
        <taxon>Bacteria</taxon>
        <taxon>Pseudomonadati</taxon>
        <taxon>Pseudomonadota</taxon>
        <taxon>Betaproteobacteria</taxon>
        <taxon>Burkholderiales</taxon>
        <taxon>Burkholderiaceae</taxon>
        <taxon>Paraburkholderia</taxon>
    </lineage>
</organism>
<gene>
    <name evidence="2" type="ORF">OI25_818</name>
</gene>
<dbReference type="PANTHER" id="PTHR43245:SF58">
    <property type="entry name" value="BLL5923 PROTEIN"/>
    <property type="match status" value="1"/>
</dbReference>
<dbReference type="Proteomes" id="UP000032614">
    <property type="component" value="Chromosome 1"/>
</dbReference>
<sequence length="318" mass="35031">MNHVLVTGANGFVGGALCRALRNSGHRVTGLVRRPVSLENGIDCWIDPSVNFAAIDTTWPDALRVDCVVHLAARVHVMHEEASDPDAEFRIANVEGALRVASAASRRGARRFVFVSSIKALAECDMGYPLREDDPPTPHDAYGRSKLVAEHALWRFGQESGMDVVIVRPPLVYGPQVRANFLRLIEAISRGIPLPLAWVTSRRSLIYVENLADALMRCVTDPRAAHQCFHVADADALTVAELARSLGRHLNHSARLFPVPPRFLHFAGKLAGRSAQIDRLVGSLELDTSRIRNTLEWQPPHSIDEGLAATAAWYRSTH</sequence>
<dbReference type="KEGG" id="bfn:OI25_818"/>
<protein>
    <submittedName>
        <fullName evidence="2">3-beta hydroxysteroid dehydrogenase/isomerase family protein</fullName>
    </submittedName>
</protein>
<feature type="domain" description="NAD-dependent epimerase/dehydratase" evidence="1">
    <location>
        <begin position="4"/>
        <end position="225"/>
    </location>
</feature>